<dbReference type="Pfam" id="PF00400">
    <property type="entry name" value="WD40"/>
    <property type="match status" value="4"/>
</dbReference>
<dbReference type="Gene3D" id="2.130.10.10">
    <property type="entry name" value="YVTN repeat-like/Quinoprotein amine dehydrogenase"/>
    <property type="match status" value="2"/>
</dbReference>
<dbReference type="PROSITE" id="PS50082">
    <property type="entry name" value="WD_REPEATS_2"/>
    <property type="match status" value="4"/>
</dbReference>
<evidence type="ECO:0000256" key="7">
    <source>
        <dbReference type="PROSITE-ProRule" id="PRU00221"/>
    </source>
</evidence>
<dbReference type="PROSITE" id="PS50294">
    <property type="entry name" value="WD_REPEATS_REGION"/>
    <property type="match status" value="1"/>
</dbReference>
<dbReference type="InterPro" id="IPR036264">
    <property type="entry name" value="Bact_exopeptidase_dim_dom"/>
</dbReference>
<dbReference type="Pfam" id="PF01546">
    <property type="entry name" value="Peptidase_M20"/>
    <property type="match status" value="1"/>
</dbReference>
<dbReference type="InterPro" id="IPR011650">
    <property type="entry name" value="Peptidase_M20_dimer"/>
</dbReference>
<dbReference type="Gene3D" id="3.40.630.10">
    <property type="entry name" value="Zn peptidases"/>
    <property type="match status" value="1"/>
</dbReference>
<gene>
    <name evidence="9" type="ORF">K7432_007509</name>
</gene>
<protein>
    <recommendedName>
        <fullName evidence="8">Peptidase M20 dimerisation domain-containing protein</fullName>
    </recommendedName>
</protein>
<keyword evidence="10" id="KW-1185">Reference proteome</keyword>
<dbReference type="CDD" id="cd00200">
    <property type="entry name" value="WD40"/>
    <property type="match status" value="1"/>
</dbReference>
<dbReference type="InterPro" id="IPR019775">
    <property type="entry name" value="WD40_repeat_CS"/>
</dbReference>
<evidence type="ECO:0000256" key="4">
    <source>
        <dbReference type="ARBA" id="ARBA00022723"/>
    </source>
</evidence>
<name>A0ABR2WTC7_9FUNG</name>
<dbReference type="SUPFAM" id="SSF50978">
    <property type="entry name" value="WD40 repeat-like"/>
    <property type="match status" value="1"/>
</dbReference>
<keyword evidence="6" id="KW-0378">Hydrolase</keyword>
<keyword evidence="4" id="KW-0479">Metal-binding</keyword>
<evidence type="ECO:0000256" key="1">
    <source>
        <dbReference type="ARBA" id="ARBA00006247"/>
    </source>
</evidence>
<keyword evidence="2 7" id="KW-0853">WD repeat</keyword>
<dbReference type="InterPro" id="IPR017149">
    <property type="entry name" value="GSH_degradosome_Dug2"/>
</dbReference>
<dbReference type="Gene3D" id="3.30.70.360">
    <property type="match status" value="1"/>
</dbReference>
<feature type="domain" description="Peptidase M20 dimerisation" evidence="8">
    <location>
        <begin position="562"/>
        <end position="712"/>
    </location>
</feature>
<dbReference type="SUPFAM" id="SSF53187">
    <property type="entry name" value="Zn-dependent exopeptidases"/>
    <property type="match status" value="1"/>
</dbReference>
<dbReference type="InterPro" id="IPR020472">
    <property type="entry name" value="WD40_PAC1"/>
</dbReference>
<dbReference type="PRINTS" id="PR00320">
    <property type="entry name" value="GPROTEINBRPT"/>
</dbReference>
<dbReference type="PANTHER" id="PTHR43270:SF8">
    <property type="entry name" value="DI- AND TRIPEPTIDASE DUG2-RELATED"/>
    <property type="match status" value="1"/>
</dbReference>
<evidence type="ECO:0000256" key="2">
    <source>
        <dbReference type="ARBA" id="ARBA00022574"/>
    </source>
</evidence>
<evidence type="ECO:0000256" key="5">
    <source>
        <dbReference type="ARBA" id="ARBA00022737"/>
    </source>
</evidence>
<dbReference type="InterPro" id="IPR001680">
    <property type="entry name" value="WD40_rpt"/>
</dbReference>
<proteinExistence type="inferred from homology"/>
<dbReference type="InterPro" id="IPR002933">
    <property type="entry name" value="Peptidase_M20"/>
</dbReference>
<dbReference type="SUPFAM" id="SSF55031">
    <property type="entry name" value="Bacterial exopeptidase dimerisation domain"/>
    <property type="match status" value="1"/>
</dbReference>
<feature type="repeat" description="WD" evidence="7">
    <location>
        <begin position="247"/>
        <end position="286"/>
    </location>
</feature>
<dbReference type="Proteomes" id="UP001479436">
    <property type="component" value="Unassembled WGS sequence"/>
</dbReference>
<keyword evidence="3" id="KW-0645">Protease</keyword>
<dbReference type="InterPro" id="IPR051458">
    <property type="entry name" value="Cyt/Met_Dipeptidase"/>
</dbReference>
<accession>A0ABR2WTC7</accession>
<evidence type="ECO:0000256" key="3">
    <source>
        <dbReference type="ARBA" id="ARBA00022670"/>
    </source>
</evidence>
<evidence type="ECO:0000313" key="9">
    <source>
        <dbReference type="EMBL" id="KAK9764746.1"/>
    </source>
</evidence>
<dbReference type="PANTHER" id="PTHR43270">
    <property type="entry name" value="BETA-ALA-HIS DIPEPTIDASE"/>
    <property type="match status" value="1"/>
</dbReference>
<dbReference type="PROSITE" id="PS00678">
    <property type="entry name" value="WD_REPEATS_1"/>
    <property type="match status" value="1"/>
</dbReference>
<dbReference type="EMBL" id="JASJQH010000374">
    <property type="protein sequence ID" value="KAK9764746.1"/>
    <property type="molecule type" value="Genomic_DNA"/>
</dbReference>
<reference evidence="9 10" key="1">
    <citation type="submission" date="2023-04" db="EMBL/GenBank/DDBJ databases">
        <title>Genome of Basidiobolus ranarum AG-B5.</title>
        <authorList>
            <person name="Stajich J.E."/>
            <person name="Carter-House D."/>
            <person name="Gryganskyi A."/>
        </authorList>
    </citation>
    <scope>NUCLEOTIDE SEQUENCE [LARGE SCALE GENOMIC DNA]</scope>
    <source>
        <strain evidence="9 10">AG-B5</strain>
    </source>
</reference>
<dbReference type="SMART" id="SM00320">
    <property type="entry name" value="WD40"/>
    <property type="match status" value="7"/>
</dbReference>
<evidence type="ECO:0000259" key="8">
    <source>
        <dbReference type="Pfam" id="PF07687"/>
    </source>
</evidence>
<dbReference type="PIRSF" id="PIRSF037237">
    <property type="entry name" value="Peptidase_WD_repeats_DUG2"/>
    <property type="match status" value="1"/>
</dbReference>
<organism evidence="9 10">
    <name type="scientific">Basidiobolus ranarum</name>
    <dbReference type="NCBI Taxonomy" id="34480"/>
    <lineage>
        <taxon>Eukaryota</taxon>
        <taxon>Fungi</taxon>
        <taxon>Fungi incertae sedis</taxon>
        <taxon>Zoopagomycota</taxon>
        <taxon>Entomophthoromycotina</taxon>
        <taxon>Basidiobolomycetes</taxon>
        <taxon>Basidiobolales</taxon>
        <taxon>Basidiobolaceae</taxon>
        <taxon>Basidiobolus</taxon>
    </lineage>
</organism>
<evidence type="ECO:0000313" key="10">
    <source>
        <dbReference type="Proteomes" id="UP001479436"/>
    </source>
</evidence>
<dbReference type="InterPro" id="IPR015943">
    <property type="entry name" value="WD40/YVTN_repeat-like_dom_sf"/>
</dbReference>
<feature type="repeat" description="WD" evidence="7">
    <location>
        <begin position="73"/>
        <end position="114"/>
    </location>
</feature>
<sequence length="820" mass="91131">MESLRSSSPALVDLSRYSPLLQMPAFHHSVHTLSQKKHSVLSLAATDAYIFSGSQGGFIHVWGVENFTPKTVLHGHTGSIFSLVVSLDQKLLFSGSGDGTVRVWCIKDMKCLYVVHAGPNVGDILALAYSNDSQKLFLGCTNTSIQWFDISSRDDVCSDQRRAILSSRGSKFFQGQEKPATIDEDGLEHYVIFDDAIVPNSHFGYVYSLLLGKLPNSTEDTLFSGSGDGDVKLWAIKPTGLELIKTLKGPVSNIYSLALRDELLFCGSQGGDIKIWDLETSQMIRSLIGHEDDVLALVTHGQTVFSASADSTIKVWSQNFECKETLVGHDKSIILSLIITDNYLISGASDSLVKLWDIPHDNEPSPPTSRSSKKDIMLYALEKWIAMRTVSGNIRFGEECRRGAKFLKSVLNQLGAEAQIIPCGINRNPLVFGRFGEDRRNSTGDQKRLNILFYGHYDVMPADEPNWRSPPFDLTGRDGYLYGRGVTDNKGPILASIFAAHELQKEELLKANISFLIEGEEENGSVGFYETVERYKDLIGKPDMILVSNSYWLGDDVPCLTYGLRGVIHATIEIRNNQPDSHSGVDGGAVSEPMVQMIKILSCLVSSDKEVLIPGFNDEVRPISQAEENLYQELVEQLCSSSTATSPENMKNRLISRWRMPTFTVHRIDVSGPNNSTVIPASVKAIVSMRIVPDQKLEDIIVKFQSFVEAQFSELNTDSTLSIEINNTADWWLGDTESPFFKAAEDAIEQEWGIKPLHIREGGSIPAVRWLEKCFDAIAVNFPMGQSSDQAHLNDERIRLQNLHAGKRIIKNFLRNISLQ</sequence>
<feature type="repeat" description="WD" evidence="7">
    <location>
        <begin position="326"/>
        <end position="358"/>
    </location>
</feature>
<evidence type="ECO:0000256" key="6">
    <source>
        <dbReference type="ARBA" id="ARBA00022801"/>
    </source>
</evidence>
<dbReference type="Pfam" id="PF07687">
    <property type="entry name" value="M20_dimer"/>
    <property type="match status" value="1"/>
</dbReference>
<comment type="caution">
    <text evidence="9">The sequence shown here is derived from an EMBL/GenBank/DDBJ whole genome shotgun (WGS) entry which is preliminary data.</text>
</comment>
<dbReference type="InterPro" id="IPR036322">
    <property type="entry name" value="WD40_repeat_dom_sf"/>
</dbReference>
<feature type="repeat" description="WD" evidence="7">
    <location>
        <begin position="287"/>
        <end position="317"/>
    </location>
</feature>
<keyword evidence="5" id="KW-0677">Repeat</keyword>
<comment type="similarity">
    <text evidence="1">Belongs to the peptidase M20A family.</text>
</comment>